<evidence type="ECO:0000313" key="1">
    <source>
        <dbReference type="EMBL" id="KAK4208077.1"/>
    </source>
</evidence>
<protein>
    <submittedName>
        <fullName evidence="1">Uncharacterized protein</fullName>
    </submittedName>
</protein>
<sequence length="164" mass="18343">MIPVGSSGAIKQELVEALSNISKIDKTTLLDANNLSNVLIVRRMSWAAERRTTRIEDQAYSLLGIFGVNMPLIYGEREKAFIRLQQVIDQNHPDDLSLFAWSFLASKQDIQRPELSSLFATDPSLFRLCSFLERVRDSTIPSPNIVVTNKVVEILLGAAHGQKC</sequence>
<proteinExistence type="predicted"/>
<dbReference type="EMBL" id="MU858259">
    <property type="protein sequence ID" value="KAK4208077.1"/>
    <property type="molecule type" value="Genomic_DNA"/>
</dbReference>
<reference evidence="1" key="1">
    <citation type="journal article" date="2023" name="Mol. Phylogenet. Evol.">
        <title>Genome-scale phylogeny and comparative genomics of the fungal order Sordariales.</title>
        <authorList>
            <person name="Hensen N."/>
            <person name="Bonometti L."/>
            <person name="Westerberg I."/>
            <person name="Brannstrom I.O."/>
            <person name="Guillou S."/>
            <person name="Cros-Aarteil S."/>
            <person name="Calhoun S."/>
            <person name="Haridas S."/>
            <person name="Kuo A."/>
            <person name="Mondo S."/>
            <person name="Pangilinan J."/>
            <person name="Riley R."/>
            <person name="LaButti K."/>
            <person name="Andreopoulos B."/>
            <person name="Lipzen A."/>
            <person name="Chen C."/>
            <person name="Yan M."/>
            <person name="Daum C."/>
            <person name="Ng V."/>
            <person name="Clum A."/>
            <person name="Steindorff A."/>
            <person name="Ohm R.A."/>
            <person name="Martin F."/>
            <person name="Silar P."/>
            <person name="Natvig D.O."/>
            <person name="Lalanne C."/>
            <person name="Gautier V."/>
            <person name="Ament-Velasquez S.L."/>
            <person name="Kruys A."/>
            <person name="Hutchinson M.I."/>
            <person name="Powell A.J."/>
            <person name="Barry K."/>
            <person name="Miller A.N."/>
            <person name="Grigoriev I.V."/>
            <person name="Debuchy R."/>
            <person name="Gladieux P."/>
            <person name="Hiltunen Thoren M."/>
            <person name="Johannesson H."/>
        </authorList>
    </citation>
    <scope>NUCLEOTIDE SEQUENCE</scope>
    <source>
        <strain evidence="1">PSN293</strain>
    </source>
</reference>
<organism evidence="1 2">
    <name type="scientific">Rhypophila decipiens</name>
    <dbReference type="NCBI Taxonomy" id="261697"/>
    <lineage>
        <taxon>Eukaryota</taxon>
        <taxon>Fungi</taxon>
        <taxon>Dikarya</taxon>
        <taxon>Ascomycota</taxon>
        <taxon>Pezizomycotina</taxon>
        <taxon>Sordariomycetes</taxon>
        <taxon>Sordariomycetidae</taxon>
        <taxon>Sordariales</taxon>
        <taxon>Naviculisporaceae</taxon>
        <taxon>Rhypophila</taxon>
    </lineage>
</organism>
<evidence type="ECO:0000313" key="2">
    <source>
        <dbReference type="Proteomes" id="UP001301769"/>
    </source>
</evidence>
<comment type="caution">
    <text evidence="1">The sequence shown here is derived from an EMBL/GenBank/DDBJ whole genome shotgun (WGS) entry which is preliminary data.</text>
</comment>
<dbReference type="Proteomes" id="UP001301769">
    <property type="component" value="Unassembled WGS sequence"/>
</dbReference>
<dbReference type="PANTHER" id="PTHR10622:SF12">
    <property type="entry name" value="HET DOMAIN-CONTAINING PROTEIN"/>
    <property type="match status" value="1"/>
</dbReference>
<reference evidence="1" key="2">
    <citation type="submission" date="2023-05" db="EMBL/GenBank/DDBJ databases">
        <authorList>
            <consortium name="Lawrence Berkeley National Laboratory"/>
            <person name="Steindorff A."/>
            <person name="Hensen N."/>
            <person name="Bonometti L."/>
            <person name="Westerberg I."/>
            <person name="Brannstrom I.O."/>
            <person name="Guillou S."/>
            <person name="Cros-Aarteil S."/>
            <person name="Calhoun S."/>
            <person name="Haridas S."/>
            <person name="Kuo A."/>
            <person name="Mondo S."/>
            <person name="Pangilinan J."/>
            <person name="Riley R."/>
            <person name="Labutti K."/>
            <person name="Andreopoulos B."/>
            <person name="Lipzen A."/>
            <person name="Chen C."/>
            <person name="Yanf M."/>
            <person name="Daum C."/>
            <person name="Ng V."/>
            <person name="Clum A."/>
            <person name="Ohm R."/>
            <person name="Martin F."/>
            <person name="Silar P."/>
            <person name="Natvig D."/>
            <person name="Lalanne C."/>
            <person name="Gautier V."/>
            <person name="Ament-Velasquez S.L."/>
            <person name="Kruys A."/>
            <person name="Hutchinson M.I."/>
            <person name="Powell A.J."/>
            <person name="Barry K."/>
            <person name="Miller A.N."/>
            <person name="Grigoriev I.V."/>
            <person name="Debuchy R."/>
            <person name="Gladieux P."/>
            <person name="Thoren M.H."/>
            <person name="Johannesson H."/>
        </authorList>
    </citation>
    <scope>NUCLEOTIDE SEQUENCE</scope>
    <source>
        <strain evidence="1">PSN293</strain>
    </source>
</reference>
<accession>A0AAN6Y2D2</accession>
<gene>
    <name evidence="1" type="ORF">QBC37DRAFT_82724</name>
</gene>
<dbReference type="AlphaFoldDB" id="A0AAN6Y2D2"/>
<keyword evidence="2" id="KW-1185">Reference proteome</keyword>
<dbReference type="PANTHER" id="PTHR10622">
    <property type="entry name" value="HET DOMAIN-CONTAINING PROTEIN"/>
    <property type="match status" value="1"/>
</dbReference>
<name>A0AAN6Y2D2_9PEZI</name>